<feature type="compositionally biased region" description="Basic residues" evidence="1">
    <location>
        <begin position="62"/>
        <end position="74"/>
    </location>
</feature>
<dbReference type="GO" id="GO:0009611">
    <property type="term" value="P:response to wounding"/>
    <property type="evidence" value="ECO:0007669"/>
    <property type="project" value="EnsemblPlants"/>
</dbReference>
<gene>
    <name evidence="4" type="ORF">EUTSA_v10015427mg</name>
</gene>
<feature type="compositionally biased region" description="Basic and acidic residues" evidence="1">
    <location>
        <begin position="502"/>
        <end position="515"/>
    </location>
</feature>
<feature type="compositionally biased region" description="Basic and acidic residues" evidence="1">
    <location>
        <begin position="575"/>
        <end position="594"/>
    </location>
</feature>
<feature type="compositionally biased region" description="Gly residues" evidence="1">
    <location>
        <begin position="854"/>
        <end position="863"/>
    </location>
</feature>
<evidence type="ECO:0000259" key="2">
    <source>
        <dbReference type="Pfam" id="PF23399"/>
    </source>
</evidence>
<evidence type="ECO:0008006" key="6">
    <source>
        <dbReference type="Google" id="ProtNLM"/>
    </source>
</evidence>
<feature type="compositionally biased region" description="Basic and acidic residues" evidence="1">
    <location>
        <begin position="763"/>
        <end position="798"/>
    </location>
</feature>
<feature type="compositionally biased region" description="Basic and acidic residues" evidence="1">
    <location>
        <begin position="395"/>
        <end position="413"/>
    </location>
</feature>
<dbReference type="GO" id="GO:2000280">
    <property type="term" value="P:regulation of root development"/>
    <property type="evidence" value="ECO:0007669"/>
    <property type="project" value="EnsemblPlants"/>
</dbReference>
<feature type="region of interest" description="Disordered" evidence="1">
    <location>
        <begin position="376"/>
        <end position="439"/>
    </location>
</feature>
<feature type="region of interest" description="Disordered" evidence="1">
    <location>
        <begin position="456"/>
        <end position="475"/>
    </location>
</feature>
<dbReference type="GO" id="GO:0010150">
    <property type="term" value="P:leaf senescence"/>
    <property type="evidence" value="ECO:0007669"/>
    <property type="project" value="EnsemblPlants"/>
</dbReference>
<dbReference type="GO" id="GO:0010555">
    <property type="term" value="P:response to mannitol"/>
    <property type="evidence" value="ECO:0007669"/>
    <property type="project" value="EnsemblPlants"/>
</dbReference>
<dbReference type="OrthoDB" id="1096024at2759"/>
<keyword evidence="5" id="KW-1185">Reference proteome</keyword>
<proteinExistence type="predicted"/>
<dbReference type="GO" id="GO:0000302">
    <property type="term" value="P:response to reactive oxygen species"/>
    <property type="evidence" value="ECO:0007669"/>
    <property type="project" value="EnsemblPlants"/>
</dbReference>
<feature type="compositionally biased region" description="Polar residues" evidence="1">
    <location>
        <begin position="833"/>
        <end position="844"/>
    </location>
</feature>
<feature type="region of interest" description="Disordered" evidence="1">
    <location>
        <begin position="26"/>
        <end position="295"/>
    </location>
</feature>
<dbReference type="OMA" id="QHESPMS"/>
<feature type="compositionally biased region" description="Basic and acidic residues" evidence="1">
    <location>
        <begin position="116"/>
        <end position="130"/>
    </location>
</feature>
<dbReference type="PANTHER" id="PTHR33836">
    <property type="entry name" value="LOW-TEMPERATURE-INDUCED 65 KDA PROTEIN-RELATED"/>
    <property type="match status" value="1"/>
</dbReference>
<protein>
    <recommendedName>
        <fullName evidence="6">Low-temperature-induced 65 kDa protein</fullName>
    </recommendedName>
</protein>
<dbReference type="GO" id="GO:0009609">
    <property type="term" value="P:response to symbiotic bacterium"/>
    <property type="evidence" value="ECO:0007669"/>
    <property type="project" value="EnsemblPlants"/>
</dbReference>
<feature type="compositionally biased region" description="Low complexity" evidence="1">
    <location>
        <begin position="144"/>
        <end position="155"/>
    </location>
</feature>
<feature type="region of interest" description="Disordered" evidence="1">
    <location>
        <begin position="819"/>
        <end position="872"/>
    </location>
</feature>
<dbReference type="GO" id="GO:1902074">
    <property type="term" value="P:response to salt"/>
    <property type="evidence" value="ECO:0007669"/>
    <property type="project" value="EnsemblPlants"/>
</dbReference>
<feature type="compositionally biased region" description="Basic and acidic residues" evidence="1">
    <location>
        <begin position="686"/>
        <end position="704"/>
    </location>
</feature>
<dbReference type="eggNOG" id="ENOG502QU29">
    <property type="taxonomic scope" value="Eukaryota"/>
</dbReference>
<dbReference type="Gramene" id="ESQ43290">
    <property type="protein sequence ID" value="ESQ43290"/>
    <property type="gene ID" value="EUTSA_v10015427mg"/>
</dbReference>
<dbReference type="Proteomes" id="UP000030689">
    <property type="component" value="Unassembled WGS sequence"/>
</dbReference>
<sequence>RRKQYTETEKRVFDWFDSKTENTAFGKMDMTHPSSVQTQAEEPIKINHPEEEEHHESGASKMFKRVKARAKKFKNSLTKHDNEQDHDVDEDDDDEIDEPEKHVTPVHESSAMRAGVPDKPERLRHPRETNVPEPEEIVPPKTNVSPVVSSEPVEPATLRDATYGHEALAHSVRTTGKSDREEETRNAPAHPVRMPDLPEKEEESRDTHVPLLSATEDVTSTFAPGQREVNDLSVESDDQSKGTHHTRRGGEEAGVAGFAESLERMKLTDDVESESRIEKDSPTRFGGGESGAEVGKDIPARNVYVDQKIDSGIYKDSSTDFGGGAELREDFPVKKNDEFDQKIESGIYKDSSTEFGGKSELKEDFPVKKSNEFDQKYESGIGKDSSAGFGSESETGIREDFPAKSHNEFDQKFESGIGKDSPTGYGGESELREDFPVKKSNEFDQKYESGIGKDMLAGFGSVSETGTREDFPAKSHNEFDQKIESAIGKDSPTGFGSVSETGTREDFPAKSHEFEQTAGYGIGKNTGGGKPGTERREDFLGKKYEFEEELESAVGKDSPTGFAGESETGVGEGLGLKKDYGIEKDSAKGRHGYGEESGGGQEKYSKVETGLGRDLPTGTNDQFSPEFSGPKETDQFDSQAEQTRAEPKPSTYTEMIGSATTFVTEKAAATKNAAASSLGYSGETAAGKHESPVGEKMTPEDENVKGTGSPLTTTKLPLSGGGNGAEETKQGVSTRDNLAERLTHEEEDKAFSEMVSEKLNLGRGEEEKKKTATTKEVEVKEEKKLSDEVSEEKEHGEAVDGGGGMVGKIKGAYNYWLGGSTEEVKPKSPVSVEESSQSLGSTVGTKGFPDSGVTGLGETGSGTGAVPAQKGL</sequence>
<dbReference type="PANTHER" id="PTHR33836:SF1">
    <property type="entry name" value="LOW-TEMPERATURE-INDUCED 65 KDA PROTEIN-RELATED"/>
    <property type="match status" value="1"/>
</dbReference>
<feature type="domain" description="LTI65/LTI78 N-terminal" evidence="3">
    <location>
        <begin position="60"/>
        <end position="113"/>
    </location>
</feature>
<feature type="non-terminal residue" evidence="4">
    <location>
        <position position="1"/>
    </location>
</feature>
<feature type="domain" description="LTI65/LTI78 PGEED repeat" evidence="2">
    <location>
        <begin position="731"/>
        <end position="759"/>
    </location>
</feature>
<dbReference type="KEGG" id="eus:EUTSA_v10015427mg"/>
<feature type="compositionally biased region" description="Basic and acidic residues" evidence="1">
    <location>
        <begin position="737"/>
        <end position="751"/>
    </location>
</feature>
<dbReference type="GO" id="GO:0007623">
    <property type="term" value="P:circadian rhythm"/>
    <property type="evidence" value="ECO:0007669"/>
    <property type="project" value="EnsemblPlants"/>
</dbReference>
<feature type="compositionally biased region" description="Acidic residues" evidence="1">
    <location>
        <begin position="86"/>
        <end position="98"/>
    </location>
</feature>
<dbReference type="InterPro" id="IPR056605">
    <property type="entry name" value="LTI65_LTI78_N"/>
</dbReference>
<dbReference type="GO" id="GO:0009737">
    <property type="term" value="P:response to abscisic acid"/>
    <property type="evidence" value="ECO:0007669"/>
    <property type="project" value="EnsemblPlants"/>
</dbReference>
<dbReference type="Pfam" id="PF23403">
    <property type="entry name" value="LTI65_LTI78_N"/>
    <property type="match status" value="1"/>
</dbReference>
<dbReference type="InterPro" id="IPR012418">
    <property type="entry name" value="CAP160"/>
</dbReference>
<accession>V4KZ74</accession>
<organism evidence="4 5">
    <name type="scientific">Eutrema salsugineum</name>
    <name type="common">Saltwater cress</name>
    <name type="synonym">Sisymbrium salsugineum</name>
    <dbReference type="NCBI Taxonomy" id="72664"/>
    <lineage>
        <taxon>Eukaryota</taxon>
        <taxon>Viridiplantae</taxon>
        <taxon>Streptophyta</taxon>
        <taxon>Embryophyta</taxon>
        <taxon>Tracheophyta</taxon>
        <taxon>Spermatophyta</taxon>
        <taxon>Magnoliopsida</taxon>
        <taxon>eudicotyledons</taxon>
        <taxon>Gunneridae</taxon>
        <taxon>Pentapetalae</taxon>
        <taxon>rosids</taxon>
        <taxon>malvids</taxon>
        <taxon>Brassicales</taxon>
        <taxon>Brassicaceae</taxon>
        <taxon>Eutremeae</taxon>
        <taxon>Eutrema</taxon>
    </lineage>
</organism>
<feature type="region of interest" description="Disordered" evidence="1">
    <location>
        <begin position="669"/>
        <end position="807"/>
    </location>
</feature>
<feature type="compositionally biased region" description="Basic and acidic residues" evidence="1">
    <location>
        <begin position="196"/>
        <end position="208"/>
    </location>
</feature>
<dbReference type="GO" id="GO:0009414">
    <property type="term" value="P:response to water deprivation"/>
    <property type="evidence" value="ECO:0007669"/>
    <property type="project" value="EnsemblPlants"/>
</dbReference>
<dbReference type="GO" id="GO:0005737">
    <property type="term" value="C:cytoplasm"/>
    <property type="evidence" value="ECO:0007669"/>
    <property type="project" value="EnsemblPlants"/>
</dbReference>
<feature type="compositionally biased region" description="Basic and acidic residues" evidence="1">
    <location>
        <begin position="42"/>
        <end position="58"/>
    </location>
</feature>
<feature type="compositionally biased region" description="Basic and acidic residues" evidence="1">
    <location>
        <begin position="466"/>
        <end position="475"/>
    </location>
</feature>
<evidence type="ECO:0000313" key="5">
    <source>
        <dbReference type="Proteomes" id="UP000030689"/>
    </source>
</evidence>
<reference evidence="4 5" key="1">
    <citation type="journal article" date="2013" name="Front. Plant Sci.">
        <title>The Reference Genome of the Halophytic Plant Eutrema salsugineum.</title>
        <authorList>
            <person name="Yang R."/>
            <person name="Jarvis D.E."/>
            <person name="Chen H."/>
            <person name="Beilstein M.A."/>
            <person name="Grimwood J."/>
            <person name="Jenkins J."/>
            <person name="Shu S."/>
            <person name="Prochnik S."/>
            <person name="Xin M."/>
            <person name="Ma C."/>
            <person name="Schmutz J."/>
            <person name="Wing R.A."/>
            <person name="Mitchell-Olds T."/>
            <person name="Schumaker K.S."/>
            <person name="Wang X."/>
        </authorList>
    </citation>
    <scope>NUCLEOTIDE SEQUENCE [LARGE SCALE GENOMIC DNA]</scope>
</reference>
<feature type="region of interest" description="Disordered" evidence="1">
    <location>
        <begin position="483"/>
        <end position="536"/>
    </location>
</feature>
<dbReference type="Pfam" id="PF23399">
    <property type="entry name" value="LTI65_PGEED"/>
    <property type="match status" value="1"/>
</dbReference>
<name>V4KZ74_EUTSA</name>
<feature type="compositionally biased region" description="Basic and acidic residues" evidence="1">
    <location>
        <begin position="261"/>
        <end position="282"/>
    </location>
</feature>
<feature type="compositionally biased region" description="Gly residues" evidence="1">
    <location>
        <begin position="520"/>
        <end position="531"/>
    </location>
</feature>
<dbReference type="GO" id="GO:0009409">
    <property type="term" value="P:response to cold"/>
    <property type="evidence" value="ECO:0007669"/>
    <property type="project" value="EnsemblPlants"/>
</dbReference>
<evidence type="ECO:0000256" key="1">
    <source>
        <dbReference type="SAM" id="MobiDB-lite"/>
    </source>
</evidence>
<feature type="region of interest" description="Disordered" evidence="1">
    <location>
        <begin position="550"/>
        <end position="653"/>
    </location>
</feature>
<dbReference type="InterPro" id="IPR037491">
    <property type="entry name" value="LTI78/LTI65"/>
</dbReference>
<dbReference type="Pfam" id="PF07918">
    <property type="entry name" value="CAP160"/>
    <property type="match status" value="1"/>
</dbReference>
<evidence type="ECO:0000313" key="4">
    <source>
        <dbReference type="EMBL" id="ESQ43290.1"/>
    </source>
</evidence>
<dbReference type="STRING" id="72664.V4KZ74"/>
<feature type="compositionally biased region" description="Basic and acidic residues" evidence="1">
    <location>
        <begin position="429"/>
        <end position="439"/>
    </location>
</feature>
<evidence type="ECO:0000259" key="3">
    <source>
        <dbReference type="Pfam" id="PF23403"/>
    </source>
</evidence>
<dbReference type="InterPro" id="IPR057059">
    <property type="entry name" value="LTI65/LTI78_PGEED"/>
</dbReference>
<dbReference type="EMBL" id="KI517464">
    <property type="protein sequence ID" value="ESQ43290.1"/>
    <property type="molecule type" value="Genomic_DNA"/>
</dbReference>
<dbReference type="GO" id="GO:0042538">
    <property type="term" value="P:hyperosmotic salinity response"/>
    <property type="evidence" value="ECO:0007669"/>
    <property type="project" value="EnsemblPlants"/>
</dbReference>
<dbReference type="AlphaFoldDB" id="V4KZ74"/>
<feature type="compositionally biased region" description="Basic and acidic residues" evidence="1">
    <location>
        <begin position="176"/>
        <end position="185"/>
    </location>
</feature>